<proteinExistence type="predicted"/>
<feature type="transmembrane region" description="Helical" evidence="6">
    <location>
        <begin position="27"/>
        <end position="49"/>
    </location>
</feature>
<dbReference type="PANTHER" id="PTHR36115:SF10">
    <property type="entry name" value="RDD DOMAIN-CONTAINING PROTEIN"/>
    <property type="match status" value="1"/>
</dbReference>
<feature type="domain" description="RDD" evidence="7">
    <location>
        <begin position="14"/>
        <end position="144"/>
    </location>
</feature>
<dbReference type="Pfam" id="PF06271">
    <property type="entry name" value="RDD"/>
    <property type="match status" value="1"/>
</dbReference>
<protein>
    <recommendedName>
        <fullName evidence="7">RDD domain-containing protein</fullName>
    </recommendedName>
</protein>
<dbReference type="GO" id="GO:0005886">
    <property type="term" value="C:plasma membrane"/>
    <property type="evidence" value="ECO:0007669"/>
    <property type="project" value="UniProtKB-SubCell"/>
</dbReference>
<evidence type="ECO:0000259" key="7">
    <source>
        <dbReference type="Pfam" id="PF06271"/>
    </source>
</evidence>
<evidence type="ECO:0000256" key="5">
    <source>
        <dbReference type="ARBA" id="ARBA00023136"/>
    </source>
</evidence>
<name>A0A2S7DM38_9XANT</name>
<dbReference type="OrthoDB" id="9793824at2"/>
<comment type="caution">
    <text evidence="8">The sequence shown here is derived from an EMBL/GenBank/DDBJ whole genome shotgun (WGS) entry which is preliminary data.</text>
</comment>
<dbReference type="PANTHER" id="PTHR36115">
    <property type="entry name" value="PROLINE-RICH ANTIGEN HOMOLOG-RELATED"/>
    <property type="match status" value="1"/>
</dbReference>
<evidence type="ECO:0000313" key="9">
    <source>
        <dbReference type="Proteomes" id="UP000239865"/>
    </source>
</evidence>
<organism evidence="8 9">
    <name type="scientific">Xanthomonas melonis</name>
    <dbReference type="NCBI Taxonomy" id="56456"/>
    <lineage>
        <taxon>Bacteria</taxon>
        <taxon>Pseudomonadati</taxon>
        <taxon>Pseudomonadota</taxon>
        <taxon>Gammaproteobacteria</taxon>
        <taxon>Lysobacterales</taxon>
        <taxon>Lysobacteraceae</taxon>
        <taxon>Xanthomonas</taxon>
    </lineage>
</organism>
<accession>A0A2S7DM38</accession>
<sequence length="166" mass="18901">MTSNPAPHVARPPALLGWRILALCYDLWPALALWMLVSTGFTLGFTLAGHPARQNIAPFSAWQWLLWLCCWIVAGTYATVSWRRGGQTLGMRPWRLRLQEPRPTWRQAWTRYAVGTLSLALGGAGFWWAWLDRDRLTWHDRASGTRLHRTSKSLDGGAHRVRTAPD</sequence>
<gene>
    <name evidence="8" type="ORF">XmelCFBP4644_02870</name>
</gene>
<evidence type="ECO:0000256" key="6">
    <source>
        <dbReference type="SAM" id="Phobius"/>
    </source>
</evidence>
<dbReference type="EMBL" id="MDEH01000001">
    <property type="protein sequence ID" value="PPU74864.1"/>
    <property type="molecule type" value="Genomic_DNA"/>
</dbReference>
<dbReference type="InterPro" id="IPR051791">
    <property type="entry name" value="Pra-immunoreactive"/>
</dbReference>
<evidence type="ECO:0000256" key="3">
    <source>
        <dbReference type="ARBA" id="ARBA00022692"/>
    </source>
</evidence>
<reference evidence="8 9" key="1">
    <citation type="submission" date="2016-08" db="EMBL/GenBank/DDBJ databases">
        <authorList>
            <person name="Seilhamer J.J."/>
        </authorList>
    </citation>
    <scope>NUCLEOTIDE SEQUENCE [LARGE SCALE GENOMIC DNA]</scope>
    <source>
        <strain evidence="8 9">CFBP4644</strain>
    </source>
</reference>
<evidence type="ECO:0000256" key="1">
    <source>
        <dbReference type="ARBA" id="ARBA00004651"/>
    </source>
</evidence>
<dbReference type="RefSeq" id="WP_104585024.1">
    <property type="nucleotide sequence ID" value="NZ_JAJGQH010000002.1"/>
</dbReference>
<evidence type="ECO:0000313" key="8">
    <source>
        <dbReference type="EMBL" id="PPU74864.1"/>
    </source>
</evidence>
<evidence type="ECO:0000256" key="4">
    <source>
        <dbReference type="ARBA" id="ARBA00022989"/>
    </source>
</evidence>
<dbReference type="Proteomes" id="UP000239865">
    <property type="component" value="Unassembled WGS sequence"/>
</dbReference>
<feature type="transmembrane region" description="Helical" evidence="6">
    <location>
        <begin position="112"/>
        <end position="131"/>
    </location>
</feature>
<comment type="subcellular location">
    <subcellularLocation>
        <location evidence="1">Cell membrane</location>
        <topology evidence="1">Multi-pass membrane protein</topology>
    </subcellularLocation>
</comment>
<evidence type="ECO:0000256" key="2">
    <source>
        <dbReference type="ARBA" id="ARBA00022475"/>
    </source>
</evidence>
<keyword evidence="2" id="KW-1003">Cell membrane</keyword>
<feature type="transmembrane region" description="Helical" evidence="6">
    <location>
        <begin position="61"/>
        <end position="82"/>
    </location>
</feature>
<keyword evidence="5 6" id="KW-0472">Membrane</keyword>
<keyword evidence="4 6" id="KW-1133">Transmembrane helix</keyword>
<dbReference type="InterPro" id="IPR010432">
    <property type="entry name" value="RDD"/>
</dbReference>
<dbReference type="AlphaFoldDB" id="A0A2S7DM38"/>
<keyword evidence="3 6" id="KW-0812">Transmembrane</keyword>